<evidence type="ECO:0000256" key="1">
    <source>
        <dbReference type="SAM" id="Phobius"/>
    </source>
</evidence>
<reference evidence="2" key="1">
    <citation type="journal article" date="2022" name="New Phytol.">
        <title>Evolutionary transition to the ectomycorrhizal habit in the genomes of a hyperdiverse lineage of mushroom-forming fungi.</title>
        <authorList>
            <person name="Looney B."/>
            <person name="Miyauchi S."/>
            <person name="Morin E."/>
            <person name="Drula E."/>
            <person name="Courty P.E."/>
            <person name="Kohler A."/>
            <person name="Kuo A."/>
            <person name="LaButti K."/>
            <person name="Pangilinan J."/>
            <person name="Lipzen A."/>
            <person name="Riley R."/>
            <person name="Andreopoulos W."/>
            <person name="He G."/>
            <person name="Johnson J."/>
            <person name="Nolan M."/>
            <person name="Tritt A."/>
            <person name="Barry K.W."/>
            <person name="Grigoriev I.V."/>
            <person name="Nagy L.G."/>
            <person name="Hibbett D."/>
            <person name="Henrissat B."/>
            <person name="Matheny P.B."/>
            <person name="Labbe J."/>
            <person name="Martin F.M."/>
        </authorList>
    </citation>
    <scope>NUCLEOTIDE SEQUENCE</scope>
    <source>
        <strain evidence="2">BPL690</strain>
    </source>
</reference>
<keyword evidence="1" id="KW-0812">Transmembrane</keyword>
<comment type="caution">
    <text evidence="2">The sequence shown here is derived from an EMBL/GenBank/DDBJ whole genome shotgun (WGS) entry which is preliminary data.</text>
</comment>
<sequence>MSLFTGNLRRSIGAGLISVFTGTLLMWTLPPNLRAFTLAQTSVAILAIGSLMIFIVAHHRRNGQVLTQDQEEMVLIGAFGLFWFAFFVTWRAFRQRWSFESEIGMSGVPSTPRRQAGFTGNNREGRYKSWPCSRYDVDCVVEEWSFY</sequence>
<keyword evidence="3" id="KW-1185">Reference proteome</keyword>
<proteinExistence type="predicted"/>
<gene>
    <name evidence="2" type="ORF">B0F90DRAFT_1687444</name>
</gene>
<protein>
    <submittedName>
        <fullName evidence="2">Uncharacterized protein</fullName>
    </submittedName>
</protein>
<evidence type="ECO:0000313" key="2">
    <source>
        <dbReference type="EMBL" id="KAI0307331.1"/>
    </source>
</evidence>
<evidence type="ECO:0000313" key="3">
    <source>
        <dbReference type="Proteomes" id="UP001203297"/>
    </source>
</evidence>
<dbReference type="AlphaFoldDB" id="A0AAD4MBK4"/>
<organism evidence="2 3">
    <name type="scientific">Multifurca ochricompacta</name>
    <dbReference type="NCBI Taxonomy" id="376703"/>
    <lineage>
        <taxon>Eukaryota</taxon>
        <taxon>Fungi</taxon>
        <taxon>Dikarya</taxon>
        <taxon>Basidiomycota</taxon>
        <taxon>Agaricomycotina</taxon>
        <taxon>Agaricomycetes</taxon>
        <taxon>Russulales</taxon>
        <taxon>Russulaceae</taxon>
        <taxon>Multifurca</taxon>
    </lineage>
</organism>
<dbReference type="Proteomes" id="UP001203297">
    <property type="component" value="Unassembled WGS sequence"/>
</dbReference>
<feature type="transmembrane region" description="Helical" evidence="1">
    <location>
        <begin position="35"/>
        <end position="57"/>
    </location>
</feature>
<keyword evidence="1" id="KW-1133">Transmembrane helix</keyword>
<name>A0AAD4MBK4_9AGAM</name>
<accession>A0AAD4MBK4</accession>
<dbReference type="EMBL" id="WTXG01000002">
    <property type="protein sequence ID" value="KAI0307331.1"/>
    <property type="molecule type" value="Genomic_DNA"/>
</dbReference>
<feature type="transmembrane region" description="Helical" evidence="1">
    <location>
        <begin position="12"/>
        <end position="29"/>
    </location>
</feature>
<feature type="transmembrane region" description="Helical" evidence="1">
    <location>
        <begin position="73"/>
        <end position="93"/>
    </location>
</feature>
<keyword evidence="1" id="KW-0472">Membrane</keyword>